<sequence length="192" mass="21650">MRLVIALLAVTFVVCTRAQSSGCTLDGNTRKQFLDFHNQKRRDVASGRVKGYKKAENMYELSWSCELESKARQHIRSCPGTVEGLGSTGGNNMIWNGGRLQPKQLIQQTLDAWWKPALQHSLGPDNKYPGGHLFNVANKNMMIMKYYTDLKAYLTNKILYDTGRPCTKSEECTTYKGSTCKNGLCVKPYEKP</sequence>
<reference evidence="3 4" key="1">
    <citation type="submission" date="2013-12" db="EMBL/GenBank/DDBJ databases">
        <title>Draft genome of the parsitic nematode Ancylostoma duodenale.</title>
        <authorList>
            <person name="Mitreva M."/>
        </authorList>
    </citation>
    <scope>NUCLEOTIDE SEQUENCE [LARGE SCALE GENOMIC DNA]</scope>
    <source>
        <strain evidence="3 4">Zhejiang</strain>
    </source>
</reference>
<dbReference type="Proteomes" id="UP000054047">
    <property type="component" value="Unassembled WGS sequence"/>
</dbReference>
<dbReference type="AlphaFoldDB" id="A0A0C2CZU6"/>
<keyword evidence="1" id="KW-0732">Signal</keyword>
<evidence type="ECO:0000313" key="3">
    <source>
        <dbReference type="EMBL" id="KIH55317.1"/>
    </source>
</evidence>
<evidence type="ECO:0000313" key="4">
    <source>
        <dbReference type="Proteomes" id="UP000054047"/>
    </source>
</evidence>
<accession>A0A0C2CZU6</accession>
<dbReference type="Pfam" id="PF00188">
    <property type="entry name" value="CAP"/>
    <property type="match status" value="1"/>
</dbReference>
<dbReference type="CDD" id="cd05380">
    <property type="entry name" value="CAP_euk"/>
    <property type="match status" value="1"/>
</dbReference>
<keyword evidence="4" id="KW-1185">Reference proteome</keyword>
<evidence type="ECO:0000256" key="1">
    <source>
        <dbReference type="SAM" id="SignalP"/>
    </source>
</evidence>
<dbReference type="SUPFAM" id="SSF55797">
    <property type="entry name" value="PR-1-like"/>
    <property type="match status" value="1"/>
</dbReference>
<dbReference type="SMART" id="SM00198">
    <property type="entry name" value="SCP"/>
    <property type="match status" value="1"/>
</dbReference>
<dbReference type="InterPro" id="IPR035940">
    <property type="entry name" value="CAP_sf"/>
</dbReference>
<feature type="non-terminal residue" evidence="3">
    <location>
        <position position="192"/>
    </location>
</feature>
<feature type="signal peptide" evidence="1">
    <location>
        <begin position="1"/>
        <end position="18"/>
    </location>
</feature>
<name>A0A0C2CZU6_9BILA</name>
<dbReference type="OrthoDB" id="5876828at2759"/>
<dbReference type="EMBL" id="KN737569">
    <property type="protein sequence ID" value="KIH55317.1"/>
    <property type="molecule type" value="Genomic_DNA"/>
</dbReference>
<dbReference type="InterPro" id="IPR014044">
    <property type="entry name" value="CAP_dom"/>
</dbReference>
<organism evidence="3 4">
    <name type="scientific">Ancylostoma duodenale</name>
    <dbReference type="NCBI Taxonomy" id="51022"/>
    <lineage>
        <taxon>Eukaryota</taxon>
        <taxon>Metazoa</taxon>
        <taxon>Ecdysozoa</taxon>
        <taxon>Nematoda</taxon>
        <taxon>Chromadorea</taxon>
        <taxon>Rhabditida</taxon>
        <taxon>Rhabditina</taxon>
        <taxon>Rhabditomorpha</taxon>
        <taxon>Strongyloidea</taxon>
        <taxon>Ancylostomatidae</taxon>
        <taxon>Ancylostomatinae</taxon>
        <taxon>Ancylostoma</taxon>
    </lineage>
</organism>
<evidence type="ECO:0000259" key="2">
    <source>
        <dbReference type="SMART" id="SM00198"/>
    </source>
</evidence>
<proteinExistence type="predicted"/>
<feature type="domain" description="SCP" evidence="2">
    <location>
        <begin position="28"/>
        <end position="149"/>
    </location>
</feature>
<protein>
    <submittedName>
        <fullName evidence="3">SCP-like protein</fullName>
    </submittedName>
</protein>
<feature type="chain" id="PRO_5002147014" evidence="1">
    <location>
        <begin position="19"/>
        <end position="192"/>
    </location>
</feature>
<dbReference type="Gene3D" id="3.40.33.10">
    <property type="entry name" value="CAP"/>
    <property type="match status" value="1"/>
</dbReference>
<gene>
    <name evidence="3" type="ORF">ANCDUO_14526</name>
</gene>